<sequence length="463" mass="51452">MYSGRIVGMALLGAMLGTAAIGAAQAAEPPLKVGLLEDVSGDLAFMGMPKLHGSQLAVEEINKSGGILGRQIELIHLDPQGDNARYQEFGRRLLNRDKVDVLIGGITSASREALRPIVDRTTTPYFYTNQYEGGVCDASMISMGAVPEQQFSTLIPWMVQKFGKKVYVIAADYNFGQISAEWNRKIMKDLGGEVVGEEFIPLGVSQFAQTIQNIQKAKPDWLLTINVGAAQDSFFEQAAAANLNLPMGSSIKIMLGFEHKRFKPPALNNMHATANWFEEIDTPEANDFKKRWHAKFPDELYINDMGYNAYNALYMYKTLVEKAKSTKLEDMRKVIATGDACIDAPEGKVCIDPKSQHTSHRMRLISVGPKHEVTVEKDYGTIQPYWLGEIGCDLTKKNDKDQYTPKSSPQQIVMRAGTNLARVVRHDCETSRRRNDAAPRSGRPECRLNSSRYSISSPMSSRS</sequence>
<dbReference type="InterPro" id="IPR028081">
    <property type="entry name" value="Leu-bd"/>
</dbReference>
<keyword evidence="7" id="KW-1185">Reference proteome</keyword>
<dbReference type="PANTHER" id="PTHR47628:SF1">
    <property type="entry name" value="ALIPHATIC AMIDASE EXPRESSION-REGULATING PROTEIN"/>
    <property type="match status" value="1"/>
</dbReference>
<evidence type="ECO:0000313" key="7">
    <source>
        <dbReference type="Proteomes" id="UP001565471"/>
    </source>
</evidence>
<feature type="signal peptide" evidence="4">
    <location>
        <begin position="1"/>
        <end position="26"/>
    </location>
</feature>
<dbReference type="InterPro" id="IPR019968">
    <property type="entry name" value="Urea_ABC_transptr_substrate-bd"/>
</dbReference>
<gene>
    <name evidence="6" type="ORF">ABIF29_002600</name>
</gene>
<organism evidence="6 7">
    <name type="scientific">Bradyrhizobium elkanii</name>
    <dbReference type="NCBI Taxonomy" id="29448"/>
    <lineage>
        <taxon>Bacteria</taxon>
        <taxon>Pseudomonadati</taxon>
        <taxon>Pseudomonadota</taxon>
        <taxon>Alphaproteobacteria</taxon>
        <taxon>Hyphomicrobiales</taxon>
        <taxon>Nitrobacteraceae</taxon>
        <taxon>Bradyrhizobium</taxon>
    </lineage>
</organism>
<feature type="domain" description="Leucine-binding protein" evidence="5">
    <location>
        <begin position="30"/>
        <end position="368"/>
    </location>
</feature>
<reference evidence="6 7" key="1">
    <citation type="submission" date="2024-07" db="EMBL/GenBank/DDBJ databases">
        <title>Genomic Encyclopedia of Type Strains, Phase V (KMG-V): Genome sequencing to study the core and pangenomes of soil and plant-associated prokaryotes.</title>
        <authorList>
            <person name="Whitman W."/>
        </authorList>
    </citation>
    <scope>NUCLEOTIDE SEQUENCE [LARGE SCALE GENOMIC DNA]</scope>
    <source>
        <strain evidence="6 7">USDA 415</strain>
    </source>
</reference>
<dbReference type="Gene3D" id="3.40.50.2300">
    <property type="match status" value="2"/>
</dbReference>
<evidence type="ECO:0000313" key="6">
    <source>
        <dbReference type="EMBL" id="MEY9315801.1"/>
    </source>
</evidence>
<keyword evidence="2 4" id="KW-0732">Signal</keyword>
<evidence type="ECO:0000256" key="3">
    <source>
        <dbReference type="SAM" id="MobiDB-lite"/>
    </source>
</evidence>
<name>A0ABV4EXL1_BRAEL</name>
<evidence type="ECO:0000259" key="5">
    <source>
        <dbReference type="Pfam" id="PF13458"/>
    </source>
</evidence>
<evidence type="ECO:0000256" key="1">
    <source>
        <dbReference type="ARBA" id="ARBA00010062"/>
    </source>
</evidence>
<dbReference type="Pfam" id="PF13458">
    <property type="entry name" value="Peripla_BP_6"/>
    <property type="match status" value="1"/>
</dbReference>
<proteinExistence type="inferred from homology"/>
<dbReference type="NCBIfam" id="TIGR03669">
    <property type="entry name" value="urea_ABC_arch"/>
    <property type="match status" value="1"/>
</dbReference>
<comment type="caution">
    <text evidence="6">The sequence shown here is derived from an EMBL/GenBank/DDBJ whole genome shotgun (WGS) entry which is preliminary data.</text>
</comment>
<dbReference type="EMBL" id="JBGBZA010000002">
    <property type="protein sequence ID" value="MEY9315801.1"/>
    <property type="molecule type" value="Genomic_DNA"/>
</dbReference>
<accession>A0ABV4EXL1</accession>
<evidence type="ECO:0000256" key="4">
    <source>
        <dbReference type="SAM" id="SignalP"/>
    </source>
</evidence>
<comment type="similarity">
    <text evidence="1">Belongs to the leucine-binding protein family.</text>
</comment>
<feature type="region of interest" description="Disordered" evidence="3">
    <location>
        <begin position="428"/>
        <end position="463"/>
    </location>
</feature>
<feature type="chain" id="PRO_5045415165" evidence="4">
    <location>
        <begin position="27"/>
        <end position="463"/>
    </location>
</feature>
<dbReference type="InterPro" id="IPR028082">
    <property type="entry name" value="Peripla_BP_I"/>
</dbReference>
<dbReference type="Proteomes" id="UP001565471">
    <property type="component" value="Unassembled WGS sequence"/>
</dbReference>
<feature type="compositionally biased region" description="Basic and acidic residues" evidence="3">
    <location>
        <begin position="428"/>
        <end position="446"/>
    </location>
</feature>
<feature type="compositionally biased region" description="Low complexity" evidence="3">
    <location>
        <begin position="450"/>
        <end position="463"/>
    </location>
</feature>
<dbReference type="PANTHER" id="PTHR47628">
    <property type="match status" value="1"/>
</dbReference>
<evidence type="ECO:0000256" key="2">
    <source>
        <dbReference type="ARBA" id="ARBA00022729"/>
    </source>
</evidence>
<dbReference type="SUPFAM" id="SSF53822">
    <property type="entry name" value="Periplasmic binding protein-like I"/>
    <property type="match status" value="1"/>
</dbReference>
<protein>
    <submittedName>
        <fullName evidence="6">Branched-chain amino acid transport system substrate-binding protein</fullName>
    </submittedName>
</protein>